<evidence type="ECO:0000256" key="1">
    <source>
        <dbReference type="SAM" id="SignalP"/>
    </source>
</evidence>
<sequence>MLSLVAKAAAALALPVVALTMAPAVADAAPAGGGAALCVDGGADYSAVLQWPNRGGLETTVVQPGQCSSWGPDERGELIVVLANYRGATINLGHWFGGGFYETAHAHGTFVGGTANFTVNF</sequence>
<organism evidence="2 3">
    <name type="scientific">Kutzneria chonburiensis</name>
    <dbReference type="NCBI Taxonomy" id="1483604"/>
    <lineage>
        <taxon>Bacteria</taxon>
        <taxon>Bacillati</taxon>
        <taxon>Actinomycetota</taxon>
        <taxon>Actinomycetes</taxon>
        <taxon>Pseudonocardiales</taxon>
        <taxon>Pseudonocardiaceae</taxon>
        <taxon>Kutzneria</taxon>
    </lineage>
</organism>
<name>A0ABV6N5Y8_9PSEU</name>
<keyword evidence="3" id="KW-1185">Reference proteome</keyword>
<evidence type="ECO:0000313" key="2">
    <source>
        <dbReference type="EMBL" id="MFC0547892.1"/>
    </source>
</evidence>
<proteinExistence type="predicted"/>
<dbReference type="Proteomes" id="UP001589810">
    <property type="component" value="Unassembled WGS sequence"/>
</dbReference>
<dbReference type="EMBL" id="JBHLUD010000015">
    <property type="protein sequence ID" value="MFC0547892.1"/>
    <property type="molecule type" value="Genomic_DNA"/>
</dbReference>
<dbReference type="RefSeq" id="WP_273938263.1">
    <property type="nucleotide sequence ID" value="NZ_CP097263.1"/>
</dbReference>
<gene>
    <name evidence="2" type="ORF">ACFFH7_40750</name>
</gene>
<reference evidence="2 3" key="1">
    <citation type="submission" date="2024-09" db="EMBL/GenBank/DDBJ databases">
        <authorList>
            <person name="Sun Q."/>
            <person name="Mori K."/>
        </authorList>
    </citation>
    <scope>NUCLEOTIDE SEQUENCE [LARGE SCALE GENOMIC DNA]</scope>
    <source>
        <strain evidence="2 3">TBRC 1432</strain>
    </source>
</reference>
<comment type="caution">
    <text evidence="2">The sequence shown here is derived from an EMBL/GenBank/DDBJ whole genome shotgun (WGS) entry which is preliminary data.</text>
</comment>
<evidence type="ECO:0000313" key="3">
    <source>
        <dbReference type="Proteomes" id="UP001589810"/>
    </source>
</evidence>
<feature type="signal peptide" evidence="1">
    <location>
        <begin position="1"/>
        <end position="26"/>
    </location>
</feature>
<keyword evidence="1" id="KW-0732">Signal</keyword>
<feature type="chain" id="PRO_5045769504" evidence="1">
    <location>
        <begin position="27"/>
        <end position="121"/>
    </location>
</feature>
<accession>A0ABV6N5Y8</accession>
<protein>
    <submittedName>
        <fullName evidence="2">Uncharacterized protein</fullName>
    </submittedName>
</protein>